<evidence type="ECO:0000313" key="3">
    <source>
        <dbReference type="Proteomes" id="UP000637628"/>
    </source>
</evidence>
<dbReference type="EMBL" id="BOML01000012">
    <property type="protein sequence ID" value="GID99861.1"/>
    <property type="molecule type" value="Genomic_DNA"/>
</dbReference>
<reference evidence="2 3" key="1">
    <citation type="submission" date="2021-01" db="EMBL/GenBank/DDBJ databases">
        <title>Whole genome shotgun sequence of Actinoplanes durhamensis NBRC 14914.</title>
        <authorList>
            <person name="Komaki H."/>
            <person name="Tamura T."/>
        </authorList>
    </citation>
    <scope>NUCLEOTIDE SEQUENCE [LARGE SCALE GENOMIC DNA]</scope>
    <source>
        <strain evidence="2 3">NBRC 14914</strain>
    </source>
</reference>
<keyword evidence="3" id="KW-1185">Reference proteome</keyword>
<accession>A0ABQ3YQL8</accession>
<sequence>MTQKLNAEPITVSNESDPANNDDTRRAPIPCGLIQARAG</sequence>
<proteinExistence type="predicted"/>
<organism evidence="2 3">
    <name type="scientific">Paractinoplanes durhamensis</name>
    <dbReference type="NCBI Taxonomy" id="113563"/>
    <lineage>
        <taxon>Bacteria</taxon>
        <taxon>Bacillati</taxon>
        <taxon>Actinomycetota</taxon>
        <taxon>Actinomycetes</taxon>
        <taxon>Micromonosporales</taxon>
        <taxon>Micromonosporaceae</taxon>
        <taxon>Paractinoplanes</taxon>
    </lineage>
</organism>
<feature type="region of interest" description="Disordered" evidence="1">
    <location>
        <begin position="1"/>
        <end position="39"/>
    </location>
</feature>
<name>A0ABQ3YQL8_9ACTN</name>
<feature type="compositionally biased region" description="Polar residues" evidence="1">
    <location>
        <begin position="1"/>
        <end position="21"/>
    </location>
</feature>
<dbReference type="Proteomes" id="UP000637628">
    <property type="component" value="Unassembled WGS sequence"/>
</dbReference>
<evidence type="ECO:0000313" key="2">
    <source>
        <dbReference type="EMBL" id="GID99861.1"/>
    </source>
</evidence>
<protein>
    <submittedName>
        <fullName evidence="2">Uncharacterized protein</fullName>
    </submittedName>
</protein>
<evidence type="ECO:0000256" key="1">
    <source>
        <dbReference type="SAM" id="MobiDB-lite"/>
    </source>
</evidence>
<comment type="caution">
    <text evidence="2">The sequence shown here is derived from an EMBL/GenBank/DDBJ whole genome shotgun (WGS) entry which is preliminary data.</text>
</comment>
<gene>
    <name evidence="2" type="ORF">Adu01nite_12120</name>
</gene>